<protein>
    <submittedName>
        <fullName evidence="1">Uncharacterized protein</fullName>
    </submittedName>
</protein>
<proteinExistence type="predicted"/>
<name>A0A8S5RZK2_9CAUD</name>
<reference evidence="1" key="1">
    <citation type="journal article" date="2021" name="Proc. Natl. Acad. Sci. U.S.A.">
        <title>A Catalog of Tens of Thousands of Viruses from Human Metagenomes Reveals Hidden Associations with Chronic Diseases.</title>
        <authorList>
            <person name="Tisza M.J."/>
            <person name="Buck C.B."/>
        </authorList>
    </citation>
    <scope>NUCLEOTIDE SEQUENCE</scope>
    <source>
        <strain evidence="1">CtNQV2</strain>
    </source>
</reference>
<accession>A0A8S5RZK2</accession>
<evidence type="ECO:0000313" key="1">
    <source>
        <dbReference type="EMBL" id="DAF44212.1"/>
    </source>
</evidence>
<sequence length="30" mass="3609">MDSQRMKQGFMENLKLSILVMNNLERHFVV</sequence>
<organism evidence="1">
    <name type="scientific">Myoviridae sp. ctNQV2</name>
    <dbReference type="NCBI Taxonomy" id="2827683"/>
    <lineage>
        <taxon>Viruses</taxon>
        <taxon>Duplodnaviria</taxon>
        <taxon>Heunggongvirae</taxon>
        <taxon>Uroviricota</taxon>
        <taxon>Caudoviricetes</taxon>
    </lineage>
</organism>
<dbReference type="EMBL" id="BK032510">
    <property type="protein sequence ID" value="DAF44212.1"/>
    <property type="molecule type" value="Genomic_DNA"/>
</dbReference>